<comment type="caution">
    <text evidence="1">The sequence shown here is derived from an EMBL/GenBank/DDBJ whole genome shotgun (WGS) entry which is preliminary data.</text>
</comment>
<protein>
    <submittedName>
        <fullName evidence="1">Uncharacterized protein</fullName>
    </submittedName>
</protein>
<sequence length="150" mass="16502">MKLFAIVMSTLATVTLVAGQAPAVLRNARISFHTNNEDKDDDTHVTVTLVDSNGVTAALLSNDLGHFDDNSDEGPYALTILNPSQEALLQSGRIRLRIDPNGHDTWRFNFFLEMIFSDGSRLSGGANSLELTQNRKQQEFGIDGIVQRVN</sequence>
<organism evidence="1 2">
    <name type="scientific">Zarea fungicola</name>
    <dbReference type="NCBI Taxonomy" id="93591"/>
    <lineage>
        <taxon>Eukaryota</taxon>
        <taxon>Fungi</taxon>
        <taxon>Dikarya</taxon>
        <taxon>Ascomycota</taxon>
        <taxon>Pezizomycotina</taxon>
        <taxon>Sordariomycetes</taxon>
        <taxon>Hypocreomycetidae</taxon>
        <taxon>Hypocreales</taxon>
        <taxon>Cordycipitaceae</taxon>
        <taxon>Zarea</taxon>
    </lineage>
</organism>
<dbReference type="EMBL" id="JANJQO010000255">
    <property type="protein sequence ID" value="KAJ2979748.1"/>
    <property type="molecule type" value="Genomic_DNA"/>
</dbReference>
<dbReference type="Proteomes" id="UP001143910">
    <property type="component" value="Unassembled WGS sequence"/>
</dbReference>
<name>A0ACC1NLQ2_9HYPO</name>
<proteinExistence type="predicted"/>
<keyword evidence="2" id="KW-1185">Reference proteome</keyword>
<reference evidence="1" key="1">
    <citation type="submission" date="2022-08" db="EMBL/GenBank/DDBJ databases">
        <title>Genome Sequence of Lecanicillium fungicola.</title>
        <authorList>
            <person name="Buettner E."/>
        </authorList>
    </citation>
    <scope>NUCLEOTIDE SEQUENCE</scope>
    <source>
        <strain evidence="1">Babe33</strain>
    </source>
</reference>
<evidence type="ECO:0000313" key="1">
    <source>
        <dbReference type="EMBL" id="KAJ2979748.1"/>
    </source>
</evidence>
<accession>A0ACC1NLQ2</accession>
<evidence type="ECO:0000313" key="2">
    <source>
        <dbReference type="Proteomes" id="UP001143910"/>
    </source>
</evidence>
<gene>
    <name evidence="1" type="ORF">NQ176_g3063</name>
</gene>